<dbReference type="RefSeq" id="WP_123791189.1">
    <property type="nucleotide sequence ID" value="NZ_RKQK01000001.1"/>
</dbReference>
<dbReference type="PANTHER" id="PTHR32332">
    <property type="entry name" value="2-NITROPROPANE DIOXYGENASE"/>
    <property type="match status" value="1"/>
</dbReference>
<keyword evidence="3" id="KW-0560">Oxidoreductase</keyword>
<dbReference type="InterPro" id="IPR004136">
    <property type="entry name" value="NMO"/>
</dbReference>
<dbReference type="Gene3D" id="3.20.20.70">
    <property type="entry name" value="Aldolase class I"/>
    <property type="match status" value="1"/>
</dbReference>
<name>A0A3N4V1I3_9RHOB</name>
<dbReference type="EMBL" id="RKQK01000001">
    <property type="protein sequence ID" value="RPE70927.1"/>
    <property type="molecule type" value="Genomic_DNA"/>
</dbReference>
<comment type="caution">
    <text evidence="4">The sequence shown here is derived from an EMBL/GenBank/DDBJ whole genome shotgun (WGS) entry which is preliminary data.</text>
</comment>
<dbReference type="CDD" id="cd04730">
    <property type="entry name" value="NPD_like"/>
    <property type="match status" value="1"/>
</dbReference>
<keyword evidence="5" id="KW-1185">Reference proteome</keyword>
<evidence type="ECO:0000256" key="2">
    <source>
        <dbReference type="ARBA" id="ARBA00022643"/>
    </source>
</evidence>
<proteinExistence type="predicted"/>
<keyword evidence="2" id="KW-0288">FMN</keyword>
<reference evidence="4 5" key="1">
    <citation type="submission" date="2018-11" db="EMBL/GenBank/DDBJ databases">
        <title>Genomic Encyclopedia of Type Strains, Phase IV (KMG-IV): sequencing the most valuable type-strain genomes for metagenomic binning, comparative biology and taxonomic classification.</title>
        <authorList>
            <person name="Goeker M."/>
        </authorList>
    </citation>
    <scope>NUCLEOTIDE SEQUENCE [LARGE SCALE GENOMIC DNA]</scope>
    <source>
        <strain evidence="4 5">DSM 104731</strain>
    </source>
</reference>
<evidence type="ECO:0000256" key="1">
    <source>
        <dbReference type="ARBA" id="ARBA00022630"/>
    </source>
</evidence>
<dbReference type="Proteomes" id="UP000269689">
    <property type="component" value="Unassembled WGS sequence"/>
</dbReference>
<keyword evidence="1" id="KW-0285">Flavoprotein</keyword>
<dbReference type="OrthoDB" id="9778912at2"/>
<dbReference type="AlphaFoldDB" id="A0A3N4V1I3"/>
<dbReference type="PANTHER" id="PTHR32332:SF20">
    <property type="entry name" value="2-NITROPROPANE DIOXYGENASE-LIKE PROTEIN"/>
    <property type="match status" value="1"/>
</dbReference>
<dbReference type="Pfam" id="PF03060">
    <property type="entry name" value="NMO"/>
    <property type="match status" value="2"/>
</dbReference>
<accession>A0A3N4V1I3</accession>
<dbReference type="InterPro" id="IPR013785">
    <property type="entry name" value="Aldolase_TIM"/>
</dbReference>
<dbReference type="SUPFAM" id="SSF51412">
    <property type="entry name" value="Inosine monophosphate dehydrogenase (IMPDH)"/>
    <property type="match status" value="1"/>
</dbReference>
<evidence type="ECO:0000256" key="3">
    <source>
        <dbReference type="ARBA" id="ARBA00023002"/>
    </source>
</evidence>
<dbReference type="GO" id="GO:0018580">
    <property type="term" value="F:nitronate monooxygenase activity"/>
    <property type="evidence" value="ECO:0007669"/>
    <property type="project" value="InterPro"/>
</dbReference>
<gene>
    <name evidence="4" type="ORF">EDD53_0037</name>
</gene>
<evidence type="ECO:0000313" key="4">
    <source>
        <dbReference type="EMBL" id="RPE70927.1"/>
    </source>
</evidence>
<protein>
    <submittedName>
        <fullName evidence="4">Enoyl-[acyl-carrier protein] reductase II</fullName>
    </submittedName>
</protein>
<sequence length="333" mass="34287">MKIETDVTRLLNIDLPILQAGMSWASSNASLPLAVSRAGGLGVIAAGPMRLQDLADTIDAVRAGTDKPFAVNMPLYRNGAQEVLDLLEAKRIPILIASQGGPQTYLERFKAIGTTCLHVVARETHALKAIAQGVDGLIIVGGEAGGHPPADLVSTLVLVRAIAKATGNKIPLIASGGLVDGQGLAAAMALGAGAANFGTRFIATPEAGVSPAYKQAIISAGVADTLTVGQGLGMIRTLSNAFSEQMAALERAAAPEDQRRDLFFASTLKMAAHDGDIAHGKVEAGQSAGLVDAILPAAQVVAQIATEYAHCISRLPQLTHGAETPCKTQRVGE</sequence>
<evidence type="ECO:0000313" key="5">
    <source>
        <dbReference type="Proteomes" id="UP000269689"/>
    </source>
</evidence>
<organism evidence="4 5">
    <name type="scientific">Pacificibacter maritimus</name>
    <dbReference type="NCBI Taxonomy" id="762213"/>
    <lineage>
        <taxon>Bacteria</taxon>
        <taxon>Pseudomonadati</taxon>
        <taxon>Pseudomonadota</taxon>
        <taxon>Alphaproteobacteria</taxon>
        <taxon>Rhodobacterales</taxon>
        <taxon>Roseobacteraceae</taxon>
        <taxon>Pacificibacter</taxon>
    </lineage>
</organism>